<proteinExistence type="predicted"/>
<protein>
    <recommendedName>
        <fullName evidence="2">PPPDE domain-containing protein</fullName>
    </recommendedName>
</protein>
<gene>
    <name evidence="1" type="ORF">VC83_01201</name>
</gene>
<dbReference type="AlphaFoldDB" id="A0A177ALU3"/>
<dbReference type="OrthoDB" id="37659at2759"/>
<evidence type="ECO:0008006" key="2">
    <source>
        <dbReference type="Google" id="ProtNLM"/>
    </source>
</evidence>
<dbReference type="eggNOG" id="ENOG502RJNE">
    <property type="taxonomic scope" value="Eukaryota"/>
</dbReference>
<organism evidence="1">
    <name type="scientific">Pseudogymnoascus destructans</name>
    <dbReference type="NCBI Taxonomy" id="655981"/>
    <lineage>
        <taxon>Eukaryota</taxon>
        <taxon>Fungi</taxon>
        <taxon>Dikarya</taxon>
        <taxon>Ascomycota</taxon>
        <taxon>Pezizomycotina</taxon>
        <taxon>Leotiomycetes</taxon>
        <taxon>Thelebolales</taxon>
        <taxon>Thelebolaceae</taxon>
        <taxon>Pseudogymnoascus</taxon>
    </lineage>
</organism>
<reference evidence="1" key="1">
    <citation type="submission" date="2016-03" db="EMBL/GenBank/DDBJ databases">
        <title>Updated assembly of Pseudogymnoascus destructans, the fungus causing white-nose syndrome of bats.</title>
        <authorList>
            <person name="Palmer J.M."/>
            <person name="Drees K.P."/>
            <person name="Foster J.T."/>
            <person name="Lindner D.L."/>
        </authorList>
    </citation>
    <scope>NUCLEOTIDE SEQUENCE [LARGE SCALE GENOMIC DNA]</scope>
    <source>
        <strain evidence="1">20631-21</strain>
    </source>
</reference>
<dbReference type="GeneID" id="36284292"/>
<name>A0A177ALU3_9PEZI</name>
<dbReference type="InterPro" id="IPR046670">
    <property type="entry name" value="DUF6540"/>
</dbReference>
<dbReference type="Pfam" id="PF20174">
    <property type="entry name" value="DUF6540"/>
    <property type="match status" value="1"/>
</dbReference>
<evidence type="ECO:0000313" key="1">
    <source>
        <dbReference type="EMBL" id="OAF62472.1"/>
    </source>
</evidence>
<sequence>MFEATDHFAKGTGKMMHEVVLLRARVEVLEEANTAISKRQRWDAPTKKKPYHWAFFLQTSTTSNVGHAFQLRGMPGAFYYSGEEAVDVSKSGSKNGQLEVGSVPVEKYERFKQLLRAVPIDNVESSGWNCQNWSLAALDWLRAEGFIAEEYPNNVIQYWLREDQ</sequence>
<dbReference type="Proteomes" id="UP000077154">
    <property type="component" value="Unassembled WGS sequence"/>
</dbReference>
<accession>A0A177ALU3</accession>
<dbReference type="RefSeq" id="XP_024327744.1">
    <property type="nucleotide sequence ID" value="XM_024464885.1"/>
</dbReference>
<dbReference type="VEuPathDB" id="FungiDB:GMDG_07003"/>
<dbReference type="EMBL" id="KV441387">
    <property type="protein sequence ID" value="OAF62472.1"/>
    <property type="molecule type" value="Genomic_DNA"/>
</dbReference>